<gene>
    <name evidence="1" type="ORF">EGYM00163_LOCUS41883</name>
</gene>
<accession>A0A7S4GAK6</accession>
<protein>
    <submittedName>
        <fullName evidence="1">Uncharacterized protein</fullName>
    </submittedName>
</protein>
<sequence length="99" mass="10897">MHHLFKAWGAAAAISKRCSLAFGTAKARGLAPMVPQVCTEIKTPPPPSVSLEEGQRLPRNRTVESVYCYSPAVFLCSCCRRKLRVLKEPKSGFLSIEYG</sequence>
<reference evidence="1" key="1">
    <citation type="submission" date="2021-01" db="EMBL/GenBank/DDBJ databases">
        <authorList>
            <person name="Corre E."/>
            <person name="Pelletier E."/>
            <person name="Niang G."/>
            <person name="Scheremetjew M."/>
            <person name="Finn R."/>
            <person name="Kale V."/>
            <person name="Holt S."/>
            <person name="Cochrane G."/>
            <person name="Meng A."/>
            <person name="Brown T."/>
            <person name="Cohen L."/>
        </authorList>
    </citation>
    <scope>NUCLEOTIDE SEQUENCE</scope>
    <source>
        <strain evidence="1">CCMP1594</strain>
    </source>
</reference>
<name>A0A7S4GAK6_9EUGL</name>
<organism evidence="1">
    <name type="scientific">Eutreptiella gymnastica</name>
    <dbReference type="NCBI Taxonomy" id="73025"/>
    <lineage>
        <taxon>Eukaryota</taxon>
        <taxon>Discoba</taxon>
        <taxon>Euglenozoa</taxon>
        <taxon>Euglenida</taxon>
        <taxon>Spirocuta</taxon>
        <taxon>Euglenophyceae</taxon>
        <taxon>Eutreptiales</taxon>
        <taxon>Eutreptiaceae</taxon>
        <taxon>Eutreptiella</taxon>
    </lineage>
</organism>
<evidence type="ECO:0000313" key="1">
    <source>
        <dbReference type="EMBL" id="CAE0830602.1"/>
    </source>
</evidence>
<dbReference type="EMBL" id="HBJA01121714">
    <property type="protein sequence ID" value="CAE0830602.1"/>
    <property type="molecule type" value="Transcribed_RNA"/>
</dbReference>
<dbReference type="AlphaFoldDB" id="A0A7S4GAK6"/>
<proteinExistence type="predicted"/>